<comment type="subcellular location">
    <subcellularLocation>
        <location evidence="1">Membrane</location>
        <topology evidence="1">Multi-pass membrane protein</topology>
    </subcellularLocation>
</comment>
<keyword evidence="2 6" id="KW-0812">Transmembrane</keyword>
<feature type="transmembrane region" description="Helical" evidence="6">
    <location>
        <begin position="634"/>
        <end position="650"/>
    </location>
</feature>
<dbReference type="Pfam" id="PF10334">
    <property type="entry name" value="BRE4"/>
    <property type="match status" value="1"/>
</dbReference>
<feature type="transmembrane region" description="Helical" evidence="6">
    <location>
        <begin position="603"/>
        <end position="622"/>
    </location>
</feature>
<evidence type="ECO:0000256" key="1">
    <source>
        <dbReference type="ARBA" id="ARBA00004141"/>
    </source>
</evidence>
<dbReference type="InterPro" id="IPR018820">
    <property type="entry name" value="BRE4-related_DUF2421"/>
</dbReference>
<feature type="compositionally biased region" description="Basic and acidic residues" evidence="5">
    <location>
        <begin position="525"/>
        <end position="534"/>
    </location>
</feature>
<feature type="transmembrane region" description="Helical" evidence="6">
    <location>
        <begin position="657"/>
        <end position="677"/>
    </location>
</feature>
<gene>
    <name evidence="10" type="ORF">PHYBLDRAFT_60115</name>
</gene>
<reference evidence="11" key="1">
    <citation type="submission" date="2015-06" db="EMBL/GenBank/DDBJ databases">
        <title>Expansion of signal transduction pathways in fungi by whole-genome duplication.</title>
        <authorList>
            <consortium name="DOE Joint Genome Institute"/>
            <person name="Corrochano L.M."/>
            <person name="Kuo A."/>
            <person name="Marcet-Houben M."/>
            <person name="Polaino S."/>
            <person name="Salamov A."/>
            <person name="Villalobos J.M."/>
            <person name="Alvarez M.I."/>
            <person name="Avalos J."/>
            <person name="Benito E.P."/>
            <person name="Benoit I."/>
            <person name="Burger G."/>
            <person name="Camino L.P."/>
            <person name="Canovas D."/>
            <person name="Cerda-Olmedo E."/>
            <person name="Cheng J.-F."/>
            <person name="Dominguez A."/>
            <person name="Elias M."/>
            <person name="Eslava A.P."/>
            <person name="Glaser F."/>
            <person name="Grimwood J."/>
            <person name="Gutierrez G."/>
            <person name="Heitman J."/>
            <person name="Henrissat B."/>
            <person name="Iturriaga E.A."/>
            <person name="Lang B.F."/>
            <person name="Lavin J.L."/>
            <person name="Lee S."/>
            <person name="Li W."/>
            <person name="Lindquist E."/>
            <person name="Lopez-Garcia S."/>
            <person name="Luque E.M."/>
            <person name="Marcos A.T."/>
            <person name="Martin J."/>
            <person name="McCluskey K."/>
            <person name="Medina H.R."/>
            <person name="Miralles-Duran A."/>
            <person name="Miyazaki A."/>
            <person name="Munoz-Torres E."/>
            <person name="Oguiza J.A."/>
            <person name="Ohm R."/>
            <person name="Olmedo M."/>
            <person name="Orejas M."/>
            <person name="Ortiz-Castellanos L."/>
            <person name="Pisabarro A.G."/>
            <person name="Rodriguez-Romero J."/>
            <person name="Ruiz-Herrera J."/>
            <person name="Ruiz-Vazquez R."/>
            <person name="Sanz C."/>
            <person name="Schackwitz W."/>
            <person name="Schmutz J."/>
            <person name="Shahriari M."/>
            <person name="Shelest E."/>
            <person name="Silva-Franco F."/>
            <person name="Soanes D."/>
            <person name="Syed K."/>
            <person name="Tagua V.G."/>
            <person name="Talbot N.J."/>
            <person name="Thon M."/>
            <person name="De vries R.P."/>
            <person name="Wiebenga A."/>
            <person name="Yadav J.S."/>
            <person name="Braun E.L."/>
            <person name="Baker S."/>
            <person name="Garre V."/>
            <person name="Horwitz B."/>
            <person name="Torres-Martinez S."/>
            <person name="Idnurm A."/>
            <person name="Herrera-Estrella A."/>
            <person name="Gabaldon T."/>
            <person name="Grigoriev I.V."/>
        </authorList>
    </citation>
    <scope>NUCLEOTIDE SEQUENCE [LARGE SCALE GENOMIC DNA]</scope>
    <source>
        <strain evidence="11">NRRL 1555(-)</strain>
    </source>
</reference>
<evidence type="ECO:0000256" key="4">
    <source>
        <dbReference type="ARBA" id="ARBA00023136"/>
    </source>
</evidence>
<feature type="compositionally biased region" description="Polar residues" evidence="5">
    <location>
        <begin position="403"/>
        <end position="413"/>
    </location>
</feature>
<evidence type="ECO:0000259" key="9">
    <source>
        <dbReference type="Pfam" id="PF13515"/>
    </source>
</evidence>
<evidence type="ECO:0000259" key="8">
    <source>
        <dbReference type="Pfam" id="PF10337"/>
    </source>
</evidence>
<feature type="domain" description="Integral membrane bound transporter" evidence="9">
    <location>
        <begin position="628"/>
        <end position="754"/>
    </location>
</feature>
<dbReference type="RefSeq" id="XP_018288255.1">
    <property type="nucleotide sequence ID" value="XM_018440601.1"/>
</dbReference>
<dbReference type="Pfam" id="PF10337">
    <property type="entry name" value="ArAE_2_N"/>
    <property type="match status" value="1"/>
</dbReference>
<dbReference type="GeneID" id="29001507"/>
<dbReference type="FunCoup" id="A0A167LDK2">
    <property type="interactions" value="17"/>
</dbReference>
<evidence type="ECO:0000313" key="11">
    <source>
        <dbReference type="Proteomes" id="UP000077315"/>
    </source>
</evidence>
<feature type="compositionally biased region" description="Low complexity" evidence="5">
    <location>
        <begin position="550"/>
        <end position="559"/>
    </location>
</feature>
<dbReference type="VEuPathDB" id="FungiDB:PHYBLDRAFT_60115"/>
<name>A0A167LDK2_PHYB8</name>
<accession>A0A167LDK2</accession>
<feature type="domain" description="Putative ER transporter 6TM N-terminal" evidence="8">
    <location>
        <begin position="113"/>
        <end position="386"/>
    </location>
</feature>
<keyword evidence="3 6" id="KW-1133">Transmembrane helix</keyword>
<feature type="region of interest" description="Disordered" evidence="5">
    <location>
        <begin position="393"/>
        <end position="413"/>
    </location>
</feature>
<proteinExistence type="predicted"/>
<organism evidence="10 11">
    <name type="scientific">Phycomyces blakesleeanus (strain ATCC 8743b / DSM 1359 / FGSC 10004 / NBRC 33097 / NRRL 1555)</name>
    <dbReference type="NCBI Taxonomy" id="763407"/>
    <lineage>
        <taxon>Eukaryota</taxon>
        <taxon>Fungi</taxon>
        <taxon>Fungi incertae sedis</taxon>
        <taxon>Mucoromycota</taxon>
        <taxon>Mucoromycotina</taxon>
        <taxon>Mucoromycetes</taxon>
        <taxon>Mucorales</taxon>
        <taxon>Phycomycetaceae</taxon>
        <taxon>Phycomyces</taxon>
    </lineage>
</organism>
<feature type="transmembrane region" description="Helical" evidence="6">
    <location>
        <begin position="114"/>
        <end position="132"/>
    </location>
</feature>
<evidence type="ECO:0000313" key="10">
    <source>
        <dbReference type="EMBL" id="OAD70215.1"/>
    </source>
</evidence>
<feature type="compositionally biased region" description="Basic and acidic residues" evidence="5">
    <location>
        <begin position="509"/>
        <end position="518"/>
    </location>
</feature>
<evidence type="ECO:0000256" key="6">
    <source>
        <dbReference type="SAM" id="Phobius"/>
    </source>
</evidence>
<evidence type="ECO:0000259" key="7">
    <source>
        <dbReference type="Pfam" id="PF10334"/>
    </source>
</evidence>
<evidence type="ECO:0000256" key="3">
    <source>
        <dbReference type="ARBA" id="ARBA00022989"/>
    </source>
</evidence>
<dbReference type="PRINTS" id="PR02047">
    <property type="entry name" value="BREFELDNASP4"/>
</dbReference>
<dbReference type="InParanoid" id="A0A167LDK2"/>
<feature type="domain" description="DUF2421" evidence="7">
    <location>
        <begin position="760"/>
        <end position="937"/>
    </location>
</feature>
<dbReference type="InterPro" id="IPR018823">
    <property type="entry name" value="ArAE_2_N"/>
</dbReference>
<dbReference type="InterPro" id="IPR052430">
    <property type="entry name" value="IVT-Associated"/>
</dbReference>
<dbReference type="InterPro" id="IPR049453">
    <property type="entry name" value="Memb_transporter_dom"/>
</dbReference>
<dbReference type="EMBL" id="KV440989">
    <property type="protein sequence ID" value="OAD70215.1"/>
    <property type="molecule type" value="Genomic_DNA"/>
</dbReference>
<dbReference type="STRING" id="763407.A0A167LDK2"/>
<feature type="transmembrane region" description="Helical" evidence="6">
    <location>
        <begin position="709"/>
        <end position="725"/>
    </location>
</feature>
<protein>
    <recommendedName>
        <fullName evidence="12">ER transporter 6TM N-terminal domain-containing protein</fullName>
    </recommendedName>
</protein>
<keyword evidence="4 6" id="KW-0472">Membrane</keyword>
<evidence type="ECO:0000256" key="2">
    <source>
        <dbReference type="ARBA" id="ARBA00022692"/>
    </source>
</evidence>
<feature type="region of interest" description="Disordered" evidence="5">
    <location>
        <begin position="506"/>
        <end position="559"/>
    </location>
</feature>
<sequence length="994" mass="112938">MSWIKLVQWTKSLFLGKKELWKKIIKCTVAYEIGIILVLIPEVSPHLGAVPYLLPLGTLFFNPSGTTGNQCIEMILNIGMMIIPVIWSAIVAYLCTLYNRALLNGHKGLYSNGAGVIAGIGFGISMMGIAYYRLKYPRLYIPALQGFTIPMFALTKGIYNTSFNIISIVDIFYPIIMGGALALLTNIFLWPATASKSFETSLEDVLCSISQILDFVHTDMLKNDDAGIMAGDLELARKLSTMSAKLQADMTKMNKAWSEAKYEVVVSHFYPRWYKATVHSVEALCQSMLGFSLAIEKEARIMLDIRISRQLEESYRGISNEKVTEHDTLRQRQPGVNNLDVYSTHTVNLISASNPIKYLHIIHLQNLIQPELKQFLRTCRKIMEDIRVKMADRKAIPRKRTQSKNSLSTHTSPEFLQGAESSCSLDKALGDIKATYTLLHHEFKDRSMTPMEEHYLVYTIVFTLIEFGKEMENLEMFVDELLRRREPRSWARLFFPRVPLKKWLSKGGNDNKGEHDPSEQTLFSKEVERVETRPGLRSQASGVSKPRETSSSINRSRSYSSMETDYGNFTDEEYPLQNAPGRHAWNRWLRSVFDFLQSGPTRYAIKFGLVTEILAFMAWLPIPGVNGLYNENHGQWALLSAMVVFNYTVGSTMQQCFYRIVATILGAVCGYIALLAGNRNENPYVVAVLVLVFQIPLWYFLLGSTYPRIGFISLLTMSVIVSTGYSNNTNESLFDPVWKRTATSIVAVLVAMIIDNLFWPVWAREVMRKQLASLLNDTGIQYSKVASLVCQENTSSYRYQSTLADTTIQSKLLWTQLQSAREMLQLSCTEPRISKAPFPIESYQKIIEHEQKILYWISHMIRAQKLIGPEVRKGIMNPMNPHRKILASIVHLYLFTLSGSLGTKSALPASLPSAEEARRKLQQRQAELWKEQYDTLYSMHTPEAHNECDMMVYWHTYAAGSVEVVMEQEAIGSVVAKLMGQHIFRAATKDWIET</sequence>
<feature type="transmembrane region" description="Helical" evidence="6">
    <location>
        <begin position="745"/>
        <end position="763"/>
    </location>
</feature>
<dbReference type="Pfam" id="PF13515">
    <property type="entry name" value="FUSC_2"/>
    <property type="match status" value="1"/>
</dbReference>
<evidence type="ECO:0000256" key="5">
    <source>
        <dbReference type="SAM" id="MobiDB-lite"/>
    </source>
</evidence>
<dbReference type="GO" id="GO:0016020">
    <property type="term" value="C:membrane"/>
    <property type="evidence" value="ECO:0007669"/>
    <property type="project" value="UniProtKB-SubCell"/>
</dbReference>
<feature type="transmembrane region" description="Helical" evidence="6">
    <location>
        <begin position="683"/>
        <end position="702"/>
    </location>
</feature>
<feature type="transmembrane region" description="Helical" evidence="6">
    <location>
        <begin position="171"/>
        <end position="190"/>
    </location>
</feature>
<dbReference type="PANTHER" id="PTHR47804">
    <property type="entry name" value="60S RIBOSOMAL PROTEIN L19"/>
    <property type="match status" value="1"/>
</dbReference>
<dbReference type="PANTHER" id="PTHR47804:SF3">
    <property type="entry name" value="PROTEIN BRE4"/>
    <property type="match status" value="1"/>
</dbReference>
<evidence type="ECO:0008006" key="12">
    <source>
        <dbReference type="Google" id="ProtNLM"/>
    </source>
</evidence>
<dbReference type="InterPro" id="IPR023244">
    <property type="entry name" value="Brefeldin_A-sensitivity_4"/>
</dbReference>
<feature type="transmembrane region" description="Helical" evidence="6">
    <location>
        <begin position="74"/>
        <end position="94"/>
    </location>
</feature>
<dbReference type="AlphaFoldDB" id="A0A167LDK2"/>
<dbReference type="OrthoDB" id="68611at2759"/>
<dbReference type="Proteomes" id="UP000077315">
    <property type="component" value="Unassembled WGS sequence"/>
</dbReference>
<keyword evidence="11" id="KW-1185">Reference proteome</keyword>